<feature type="transmembrane region" description="Helical" evidence="4">
    <location>
        <begin position="59"/>
        <end position="81"/>
    </location>
</feature>
<keyword evidence="7" id="KW-1185">Reference proteome</keyword>
<keyword evidence="1" id="KW-0805">Transcription regulation</keyword>
<dbReference type="InterPro" id="IPR018060">
    <property type="entry name" value="HTH_AraC"/>
</dbReference>
<evidence type="ECO:0000256" key="4">
    <source>
        <dbReference type="SAM" id="Phobius"/>
    </source>
</evidence>
<dbReference type="GO" id="GO:0003700">
    <property type="term" value="F:DNA-binding transcription factor activity"/>
    <property type="evidence" value="ECO:0007669"/>
    <property type="project" value="InterPro"/>
</dbReference>
<evidence type="ECO:0000256" key="1">
    <source>
        <dbReference type="ARBA" id="ARBA00023015"/>
    </source>
</evidence>
<feature type="domain" description="HTH araC/xylS-type" evidence="5">
    <location>
        <begin position="271"/>
        <end position="372"/>
    </location>
</feature>
<feature type="transmembrane region" description="Helical" evidence="4">
    <location>
        <begin position="6"/>
        <end position="21"/>
    </location>
</feature>
<dbReference type="PRINTS" id="PR00032">
    <property type="entry name" value="HTHARAC"/>
</dbReference>
<evidence type="ECO:0000256" key="2">
    <source>
        <dbReference type="ARBA" id="ARBA00023125"/>
    </source>
</evidence>
<dbReference type="PROSITE" id="PS01124">
    <property type="entry name" value="HTH_ARAC_FAMILY_2"/>
    <property type="match status" value="1"/>
</dbReference>
<dbReference type="OrthoDB" id="9779074at2"/>
<dbReference type="InterPro" id="IPR020449">
    <property type="entry name" value="Tscrpt_reg_AraC-type_HTH"/>
</dbReference>
<dbReference type="AlphaFoldDB" id="A0A4Q0XB28"/>
<keyword evidence="3" id="KW-0804">Transcription</keyword>
<comment type="caution">
    <text evidence="6">The sequence shown here is derived from an EMBL/GenBank/DDBJ whole genome shotgun (WGS) entry which is preliminary data.</text>
</comment>
<feature type="transmembrane region" description="Helical" evidence="4">
    <location>
        <begin position="93"/>
        <end position="112"/>
    </location>
</feature>
<keyword evidence="4" id="KW-1133">Transmembrane helix</keyword>
<dbReference type="Gene3D" id="1.10.10.60">
    <property type="entry name" value="Homeodomain-like"/>
    <property type="match status" value="2"/>
</dbReference>
<keyword evidence="4" id="KW-0472">Membrane</keyword>
<organism evidence="6 7">
    <name type="scientific">Gelidibacter gilvus</name>
    <dbReference type="NCBI Taxonomy" id="59602"/>
    <lineage>
        <taxon>Bacteria</taxon>
        <taxon>Pseudomonadati</taxon>
        <taxon>Bacteroidota</taxon>
        <taxon>Flavobacteriia</taxon>
        <taxon>Flavobacteriales</taxon>
        <taxon>Flavobacteriaceae</taxon>
        <taxon>Gelidibacter</taxon>
    </lineage>
</organism>
<name>A0A4Q0XB28_9FLAO</name>
<dbReference type="InterPro" id="IPR009057">
    <property type="entry name" value="Homeodomain-like_sf"/>
</dbReference>
<keyword evidence="4" id="KW-0812">Transmembrane</keyword>
<protein>
    <submittedName>
        <fullName evidence="6">AraC family transcriptional regulator</fullName>
    </submittedName>
</protein>
<evidence type="ECO:0000259" key="5">
    <source>
        <dbReference type="PROSITE" id="PS01124"/>
    </source>
</evidence>
<feature type="transmembrane region" description="Helical" evidence="4">
    <location>
        <begin position="132"/>
        <end position="154"/>
    </location>
</feature>
<dbReference type="SUPFAM" id="SSF46689">
    <property type="entry name" value="Homeodomain-like"/>
    <property type="match status" value="1"/>
</dbReference>
<feature type="transmembrane region" description="Helical" evidence="4">
    <location>
        <begin position="175"/>
        <end position="196"/>
    </location>
</feature>
<dbReference type="InterPro" id="IPR018062">
    <property type="entry name" value="HTH_AraC-typ_CS"/>
</dbReference>
<dbReference type="RefSeq" id="WP_129018918.1">
    <property type="nucleotide sequence ID" value="NZ_SDDZ01000019.1"/>
</dbReference>
<dbReference type="Proteomes" id="UP000289792">
    <property type="component" value="Unassembled WGS sequence"/>
</dbReference>
<dbReference type="PANTHER" id="PTHR43280:SF29">
    <property type="entry name" value="ARAC-FAMILY TRANSCRIPTIONAL REGULATOR"/>
    <property type="match status" value="1"/>
</dbReference>
<sequence>MTYLFFIASFNAFFFLALLLHKRSKLLHDRILIFWLLYMGIATATYALTIDFFPNAPFLSSGIIALFLLHGPFLYLYVSALTSGRKHFRIKKIWHFIPFVAFIAYLLIASNFPEYVKGIRVDHVSHEAETPLLFLFFLIITAISGPVYFLMAYKKFNQSRNSSRHISSKEVNFDWLGKLILIFGIVWTALIVIAVIHHIFNLFSMAFCTNGLFLSLSVFIILIGYFGLKQKEVFISFSLEEPKALSDENKTKYGTSRLEGTELQKCYHQVGRYMELKKPYLDPDLSLPKLAENLNVPSHHLSQVINEMHGSDFSDFINHFRVDEVKRKIQDKNFQNYSLLGIAFESGFNSKSAFNRVFKNLTGITPSEFRDSLPSA</sequence>
<dbReference type="Pfam" id="PF12833">
    <property type="entry name" value="HTH_18"/>
    <property type="match status" value="1"/>
</dbReference>
<dbReference type="PANTHER" id="PTHR43280">
    <property type="entry name" value="ARAC-FAMILY TRANSCRIPTIONAL REGULATOR"/>
    <property type="match status" value="1"/>
</dbReference>
<gene>
    <name evidence="6" type="ORF">ESZ48_18115</name>
</gene>
<feature type="transmembrane region" description="Helical" evidence="4">
    <location>
        <begin position="202"/>
        <end position="228"/>
    </location>
</feature>
<dbReference type="PROSITE" id="PS00041">
    <property type="entry name" value="HTH_ARAC_FAMILY_1"/>
    <property type="match status" value="1"/>
</dbReference>
<dbReference type="SMART" id="SM00342">
    <property type="entry name" value="HTH_ARAC"/>
    <property type="match status" value="1"/>
</dbReference>
<proteinExistence type="predicted"/>
<evidence type="ECO:0000256" key="3">
    <source>
        <dbReference type="ARBA" id="ARBA00023163"/>
    </source>
</evidence>
<feature type="transmembrane region" description="Helical" evidence="4">
    <location>
        <begin position="33"/>
        <end position="53"/>
    </location>
</feature>
<accession>A0A4Q0XB28</accession>
<reference evidence="6 7" key="1">
    <citation type="submission" date="2019-01" db="EMBL/GenBank/DDBJ databases">
        <title>Genome sequence of the Antarctic species Gelidibacter gilvus ACAM 158(T).</title>
        <authorList>
            <person name="Bowman J.P."/>
        </authorList>
    </citation>
    <scope>NUCLEOTIDE SEQUENCE [LARGE SCALE GENOMIC DNA]</scope>
    <source>
        <strain evidence="6 7">IC158</strain>
    </source>
</reference>
<evidence type="ECO:0000313" key="7">
    <source>
        <dbReference type="Proteomes" id="UP000289792"/>
    </source>
</evidence>
<dbReference type="EMBL" id="SDDZ01000019">
    <property type="protein sequence ID" value="RXJ44318.1"/>
    <property type="molecule type" value="Genomic_DNA"/>
</dbReference>
<keyword evidence="2" id="KW-0238">DNA-binding</keyword>
<dbReference type="GO" id="GO:0043565">
    <property type="term" value="F:sequence-specific DNA binding"/>
    <property type="evidence" value="ECO:0007669"/>
    <property type="project" value="InterPro"/>
</dbReference>
<evidence type="ECO:0000313" key="6">
    <source>
        <dbReference type="EMBL" id="RXJ44318.1"/>
    </source>
</evidence>